<comment type="catalytic activity">
    <reaction evidence="6">
        <text>1D-myo-inositol 1,4,5-trisphosphate + 2 ATP = 1D-myo-inositol 1,3,4,5,6-pentakisphosphate + 2 ADP + 2 H(+)</text>
        <dbReference type="Rhea" id="RHEA:32359"/>
        <dbReference type="ChEBI" id="CHEBI:15378"/>
        <dbReference type="ChEBI" id="CHEBI:30616"/>
        <dbReference type="ChEBI" id="CHEBI:57733"/>
        <dbReference type="ChEBI" id="CHEBI:203600"/>
        <dbReference type="ChEBI" id="CHEBI:456216"/>
        <dbReference type="EC" id="2.7.1.151"/>
    </reaction>
</comment>
<dbReference type="PANTHER" id="PTHR12400">
    <property type="entry name" value="INOSITOL POLYPHOSPHATE KINASE"/>
    <property type="match status" value="1"/>
</dbReference>
<dbReference type="GO" id="GO:0032958">
    <property type="term" value="P:inositol phosphate biosynthetic process"/>
    <property type="evidence" value="ECO:0007669"/>
    <property type="project" value="InterPro"/>
</dbReference>
<feature type="compositionally biased region" description="Acidic residues" evidence="10">
    <location>
        <begin position="581"/>
        <end position="598"/>
    </location>
</feature>
<dbReference type="EMBL" id="JACSDZ010000004">
    <property type="protein sequence ID" value="KAF7406288.1"/>
    <property type="molecule type" value="Genomic_DNA"/>
</dbReference>
<feature type="region of interest" description="Disordered" evidence="10">
    <location>
        <begin position="280"/>
        <end position="306"/>
    </location>
</feature>
<comment type="similarity">
    <text evidence="1 8">Belongs to the inositol phosphokinase (IPK) family.</text>
</comment>
<dbReference type="GO" id="GO:0051765">
    <property type="term" value="F:inositol tetrakisphosphate kinase activity"/>
    <property type="evidence" value="ECO:0007669"/>
    <property type="project" value="TreeGrafter"/>
</dbReference>
<feature type="region of interest" description="Disordered" evidence="10">
    <location>
        <begin position="552"/>
        <end position="626"/>
    </location>
</feature>
<evidence type="ECO:0000313" key="11">
    <source>
        <dbReference type="EMBL" id="KAF7406288.1"/>
    </source>
</evidence>
<dbReference type="GO" id="GO:0005524">
    <property type="term" value="F:ATP binding"/>
    <property type="evidence" value="ECO:0007669"/>
    <property type="project" value="UniProtKB-KW"/>
</dbReference>
<evidence type="ECO:0000256" key="4">
    <source>
        <dbReference type="ARBA" id="ARBA00022777"/>
    </source>
</evidence>
<keyword evidence="3" id="KW-0547">Nucleotide-binding</keyword>
<gene>
    <name evidence="11" type="ORF">HZH68_005657</name>
</gene>
<evidence type="ECO:0000256" key="7">
    <source>
        <dbReference type="ARBA" id="ARBA00036525"/>
    </source>
</evidence>
<dbReference type="PANTHER" id="PTHR12400:SF51">
    <property type="entry name" value="INOSITOL POLYPHOSPHATE MULTIKINASE"/>
    <property type="match status" value="1"/>
</dbReference>
<feature type="compositionally biased region" description="Basic and acidic residues" evidence="10">
    <location>
        <begin position="291"/>
        <end position="301"/>
    </location>
</feature>
<dbReference type="GO" id="GO:0005634">
    <property type="term" value="C:nucleus"/>
    <property type="evidence" value="ECO:0007669"/>
    <property type="project" value="TreeGrafter"/>
</dbReference>
<evidence type="ECO:0000256" key="2">
    <source>
        <dbReference type="ARBA" id="ARBA00022679"/>
    </source>
</evidence>
<dbReference type="EC" id="2.7.-.-" evidence="8"/>
<organism evidence="11 12">
    <name type="scientific">Vespula germanica</name>
    <name type="common">German yellow jacket</name>
    <name type="synonym">Paravespula germanica</name>
    <dbReference type="NCBI Taxonomy" id="30212"/>
    <lineage>
        <taxon>Eukaryota</taxon>
        <taxon>Metazoa</taxon>
        <taxon>Ecdysozoa</taxon>
        <taxon>Arthropoda</taxon>
        <taxon>Hexapoda</taxon>
        <taxon>Insecta</taxon>
        <taxon>Pterygota</taxon>
        <taxon>Neoptera</taxon>
        <taxon>Endopterygota</taxon>
        <taxon>Hymenoptera</taxon>
        <taxon>Apocrita</taxon>
        <taxon>Aculeata</taxon>
        <taxon>Vespoidea</taxon>
        <taxon>Vespidae</taxon>
        <taxon>Vespinae</taxon>
        <taxon>Vespula</taxon>
    </lineage>
</organism>
<evidence type="ECO:0000256" key="5">
    <source>
        <dbReference type="ARBA" id="ARBA00022840"/>
    </source>
</evidence>
<keyword evidence="9" id="KW-0175">Coiled coil</keyword>
<dbReference type="AlphaFoldDB" id="A0A834KGK2"/>
<dbReference type="GO" id="GO:0008440">
    <property type="term" value="F:inositol-1,4,5-trisphosphate 3-kinase activity"/>
    <property type="evidence" value="ECO:0007669"/>
    <property type="project" value="TreeGrafter"/>
</dbReference>
<dbReference type="Gene3D" id="3.30.470.160">
    <property type="entry name" value="Inositol polyphosphate kinase"/>
    <property type="match status" value="1"/>
</dbReference>
<dbReference type="Proteomes" id="UP000617340">
    <property type="component" value="Unassembled WGS sequence"/>
</dbReference>
<evidence type="ECO:0000256" key="8">
    <source>
        <dbReference type="RuleBase" id="RU363090"/>
    </source>
</evidence>
<keyword evidence="12" id="KW-1185">Reference proteome</keyword>
<evidence type="ECO:0000256" key="6">
    <source>
        <dbReference type="ARBA" id="ARBA00036164"/>
    </source>
</evidence>
<evidence type="ECO:0000256" key="1">
    <source>
        <dbReference type="ARBA" id="ARBA00007374"/>
    </source>
</evidence>
<evidence type="ECO:0000313" key="12">
    <source>
        <dbReference type="Proteomes" id="UP000617340"/>
    </source>
</evidence>
<keyword evidence="4 8" id="KW-0418">Kinase</keyword>
<keyword evidence="2 8" id="KW-0808">Transferase</keyword>
<protein>
    <recommendedName>
        <fullName evidence="8">Kinase</fullName>
        <ecNumber evidence="8">2.7.-.-</ecNumber>
    </recommendedName>
</protein>
<keyword evidence="5" id="KW-0067">ATP-binding</keyword>
<evidence type="ECO:0000256" key="10">
    <source>
        <dbReference type="SAM" id="MobiDB-lite"/>
    </source>
</evidence>
<comment type="catalytic activity">
    <reaction evidence="7">
        <text>1D-myo-inositol 1,3,4,6-tetrakisphosphate + ATP = 1D-myo-inositol 1,3,4,5,6-pentakisphosphate + ADP + H(+)</text>
        <dbReference type="Rhea" id="RHEA:12717"/>
        <dbReference type="ChEBI" id="CHEBI:15378"/>
        <dbReference type="ChEBI" id="CHEBI:30616"/>
        <dbReference type="ChEBI" id="CHEBI:57660"/>
        <dbReference type="ChEBI" id="CHEBI:57733"/>
        <dbReference type="ChEBI" id="CHEBI:456216"/>
        <dbReference type="EC" id="2.7.1.140"/>
    </reaction>
</comment>
<proteinExistence type="inferred from homology"/>
<reference evidence="11" key="1">
    <citation type="journal article" date="2020" name="G3 (Bethesda)">
        <title>High-Quality Assemblies for Three Invasive Social Wasps from the &lt;i&gt;Vespula&lt;/i&gt; Genus.</title>
        <authorList>
            <person name="Harrop T.W.R."/>
            <person name="Guhlin J."/>
            <person name="McLaughlin G.M."/>
            <person name="Permina E."/>
            <person name="Stockwell P."/>
            <person name="Gilligan J."/>
            <person name="Le Lec M.F."/>
            <person name="Gruber M.A.M."/>
            <person name="Quinn O."/>
            <person name="Lovegrove M."/>
            <person name="Duncan E.J."/>
            <person name="Remnant E.J."/>
            <person name="Van Eeckhoven J."/>
            <person name="Graham B."/>
            <person name="Knapp R.A."/>
            <person name="Langford K.W."/>
            <person name="Kronenberg Z."/>
            <person name="Press M.O."/>
            <person name="Eacker S.M."/>
            <person name="Wilson-Rankin E.E."/>
            <person name="Purcell J."/>
            <person name="Lester P.J."/>
            <person name="Dearden P.K."/>
        </authorList>
    </citation>
    <scope>NUCLEOTIDE SEQUENCE</scope>
    <source>
        <strain evidence="11">Linc-1</strain>
    </source>
</reference>
<evidence type="ECO:0000256" key="3">
    <source>
        <dbReference type="ARBA" id="ARBA00022741"/>
    </source>
</evidence>
<comment type="caution">
    <text evidence="11">The sequence shown here is derived from an EMBL/GenBank/DDBJ whole genome shotgun (WGS) entry which is preliminary data.</text>
</comment>
<accession>A0A834KGK2</accession>
<feature type="coiled-coil region" evidence="9">
    <location>
        <begin position="374"/>
        <end position="401"/>
    </location>
</feature>
<dbReference type="InterPro" id="IPR005522">
    <property type="entry name" value="IPK"/>
</dbReference>
<dbReference type="GO" id="GO:0005737">
    <property type="term" value="C:cytoplasm"/>
    <property type="evidence" value="ECO:0007669"/>
    <property type="project" value="TreeGrafter"/>
</dbReference>
<dbReference type="Pfam" id="PF03770">
    <property type="entry name" value="IPK"/>
    <property type="match status" value="1"/>
</dbReference>
<evidence type="ECO:0000256" key="9">
    <source>
        <dbReference type="SAM" id="Coils"/>
    </source>
</evidence>
<feature type="compositionally biased region" description="Polar residues" evidence="10">
    <location>
        <begin position="280"/>
        <end position="290"/>
    </location>
</feature>
<dbReference type="InterPro" id="IPR038286">
    <property type="entry name" value="IPK_sf"/>
</dbReference>
<name>A0A834KGK2_VESGE</name>
<sequence length="644" mass="72931">MTSLNSCADKSLCHLDKPSRDVVESDVKTLEDKLPKELSRLESQVAGHSFDNEKQTIGMLRAPLGRVLKPITKPHLGDREISFYENLQNSCDETILELKNYVPKYFGTTEILFSDKNIKFVMLQDITEGMAEPCVMDIKIGKRTWDPLASEEKRISEEKKYARSKEAYGFCITGFQVYCLSSGELKKFDKNYGKTLTPEAVVEALKIFLNVTPQRPACRQLIVKLLSLLWKILVIFRKQENFRFYSSSILIAYDARRLRYYQRFENDDKNKSPINCQRAKSFSSTLSTSGTKDKNSDKGYSPKESSQNIQHLRRKVLERTRLLKRSVSLQFGIKDCSNSFEREDTHRKVSLLQRSDSYGPDSRIDKLCRTHSHAHNFDQEIANMKEDYAALLNELSSTYEDKQNWVRVNMIDFTHVFPAPNETAGLDHNYLEGIENLIKLFETFLIQREGLTLDTYSKTVVDSSLSAQRYNPEFTVTTASSTASYGNTNTSVLIDQLRHINQKQQGKMKDPINVKNNVRNDVSTDINLPNVKHRVLSETVYRIVQSQLALAPDGGTPLAEEAHDGSGSGDRPGWRNKGDTMDTDDEDSTDDDREDEEISGSGMGPPTAPDPSVKTNREFRPTLASSSTLMPSLSLILALGMLVA</sequence>
<dbReference type="SUPFAM" id="SSF56104">
    <property type="entry name" value="SAICAR synthase-like"/>
    <property type="match status" value="1"/>
</dbReference>